<feature type="region of interest" description="Disordered" evidence="1">
    <location>
        <begin position="44"/>
        <end position="122"/>
    </location>
</feature>
<sequence length="174" mass="21172">MAESAQTQNKELEEPTVEQLDKEIHALSKKLNDLYAHKWQSEMKKYKEWKQQQQQNNEHKNTNKDNKNDNKENQQNNPYFQWFQWFEKHTPPKGQFEWRKPGPHHHHHPNPQLHNTNENKVGPFHHFNPFFMWMEWQQQHQPQDQKDWCPYDGRRGNPNAQGQKNTNNKLSQCA</sequence>
<evidence type="ECO:0000313" key="2">
    <source>
        <dbReference type="EMBL" id="KAK8892937.1"/>
    </source>
</evidence>
<protein>
    <submittedName>
        <fullName evidence="2">Uncharacterized protein</fullName>
    </submittedName>
</protein>
<reference evidence="2 3" key="1">
    <citation type="submission" date="2024-04" db="EMBL/GenBank/DDBJ databases">
        <title>Tritrichomonas musculus Genome.</title>
        <authorList>
            <person name="Alves-Ferreira E."/>
            <person name="Grigg M."/>
            <person name="Lorenzi H."/>
            <person name="Galac M."/>
        </authorList>
    </citation>
    <scope>NUCLEOTIDE SEQUENCE [LARGE SCALE GENOMIC DNA]</scope>
    <source>
        <strain evidence="2 3">EAF2021</strain>
    </source>
</reference>
<dbReference type="EMBL" id="JAPFFF010000004">
    <property type="protein sequence ID" value="KAK8892937.1"/>
    <property type="molecule type" value="Genomic_DNA"/>
</dbReference>
<evidence type="ECO:0000256" key="1">
    <source>
        <dbReference type="SAM" id="MobiDB-lite"/>
    </source>
</evidence>
<evidence type="ECO:0000313" key="3">
    <source>
        <dbReference type="Proteomes" id="UP001470230"/>
    </source>
</evidence>
<gene>
    <name evidence="2" type="ORF">M9Y10_030189</name>
</gene>
<organism evidence="2 3">
    <name type="scientific">Tritrichomonas musculus</name>
    <dbReference type="NCBI Taxonomy" id="1915356"/>
    <lineage>
        <taxon>Eukaryota</taxon>
        <taxon>Metamonada</taxon>
        <taxon>Parabasalia</taxon>
        <taxon>Tritrichomonadida</taxon>
        <taxon>Tritrichomonadidae</taxon>
        <taxon>Tritrichomonas</taxon>
    </lineage>
</organism>
<feature type="compositionally biased region" description="Polar residues" evidence="1">
    <location>
        <begin position="158"/>
        <end position="174"/>
    </location>
</feature>
<comment type="caution">
    <text evidence="2">The sequence shown here is derived from an EMBL/GenBank/DDBJ whole genome shotgun (WGS) entry which is preliminary data.</text>
</comment>
<feature type="compositionally biased region" description="Basic and acidic residues" evidence="1">
    <location>
        <begin position="86"/>
        <end position="100"/>
    </location>
</feature>
<keyword evidence="3" id="KW-1185">Reference proteome</keyword>
<dbReference type="Proteomes" id="UP001470230">
    <property type="component" value="Unassembled WGS sequence"/>
</dbReference>
<name>A0ABR2KRC0_9EUKA</name>
<proteinExistence type="predicted"/>
<feature type="region of interest" description="Disordered" evidence="1">
    <location>
        <begin position="144"/>
        <end position="174"/>
    </location>
</feature>
<feature type="compositionally biased region" description="Basic and acidic residues" evidence="1">
    <location>
        <begin position="144"/>
        <end position="155"/>
    </location>
</feature>
<accession>A0ABR2KRC0</accession>
<feature type="compositionally biased region" description="Basic and acidic residues" evidence="1">
    <location>
        <begin position="57"/>
        <end position="72"/>
    </location>
</feature>